<proteinExistence type="predicted"/>
<reference evidence="1 2" key="1">
    <citation type="submission" date="2016-05" db="EMBL/GenBank/DDBJ databases">
        <title>Complete genome sequence of Corynebacterium crudilactis, a new Corynebacterium species isolated from raw cow's milk.</title>
        <authorList>
            <person name="Christian R."/>
            <person name="Zimmermann J."/>
            <person name="Lipski A."/>
            <person name="Kalinowski J."/>
        </authorList>
    </citation>
    <scope>NUCLEOTIDE SEQUENCE [LARGE SCALE GENOMIC DNA]</scope>
    <source>
        <strain evidence="1 2">JZ16</strain>
        <plasmid evidence="1 2">pCRULAC1</plasmid>
    </source>
</reference>
<sequence>MTNPLPTQALHRLASSAKTWRCHYELIGNTVAITHPNGAGITITTQPATHSGGHDYVVRPHGTLATAHPNATPQIFPTVGELIGTVEAFICGRRPPTR</sequence>
<dbReference type="Proteomes" id="UP000076929">
    <property type="component" value="Plasmid pCRULAC1"/>
</dbReference>
<dbReference type="KEGG" id="ccjz:ccrud_14405"/>
<gene>
    <name evidence="1" type="ORF">ccrud_14405</name>
</gene>
<evidence type="ECO:0000313" key="1">
    <source>
        <dbReference type="EMBL" id="ANE05529.1"/>
    </source>
</evidence>
<keyword evidence="1" id="KW-0614">Plasmid</keyword>
<geneLocation type="plasmid" evidence="1 2">
    <name>pCRULAC1</name>
</geneLocation>
<dbReference type="AlphaFoldDB" id="A0A172QXU5"/>
<organism evidence="1 2">
    <name type="scientific">Corynebacterium crudilactis</name>
    <dbReference type="NCBI Taxonomy" id="1652495"/>
    <lineage>
        <taxon>Bacteria</taxon>
        <taxon>Bacillati</taxon>
        <taxon>Actinomycetota</taxon>
        <taxon>Actinomycetes</taxon>
        <taxon>Mycobacteriales</taxon>
        <taxon>Corynebacteriaceae</taxon>
        <taxon>Corynebacterium</taxon>
    </lineage>
</organism>
<protein>
    <submittedName>
        <fullName evidence="1">Uncharacterized protein</fullName>
    </submittedName>
</protein>
<accession>A0A172QXU5</accession>
<dbReference type="EMBL" id="CP015623">
    <property type="protein sequence ID" value="ANE05529.1"/>
    <property type="molecule type" value="Genomic_DNA"/>
</dbReference>
<name>A0A172QXU5_9CORY</name>
<keyword evidence="2" id="KW-1185">Reference proteome</keyword>
<evidence type="ECO:0000313" key="2">
    <source>
        <dbReference type="Proteomes" id="UP000076929"/>
    </source>
</evidence>
<dbReference type="RefSeq" id="WP_066570399.1">
    <property type="nucleotide sequence ID" value="NZ_CP015623.1"/>
</dbReference>